<feature type="compositionally biased region" description="Basic and acidic residues" evidence="1">
    <location>
        <begin position="295"/>
        <end position="306"/>
    </location>
</feature>
<gene>
    <name evidence="5" type="ORF">F53441_12995</name>
</gene>
<evidence type="ECO:0000313" key="5">
    <source>
        <dbReference type="EMBL" id="KAF4437660.1"/>
    </source>
</evidence>
<evidence type="ECO:0000259" key="2">
    <source>
        <dbReference type="Pfam" id="PF18276"/>
    </source>
</evidence>
<proteinExistence type="predicted"/>
<dbReference type="OrthoDB" id="4940706at2759"/>
<keyword evidence="6" id="KW-1185">Reference proteome</keyword>
<feature type="domain" description="Neuraminidase-like" evidence="3">
    <location>
        <begin position="1398"/>
        <end position="1550"/>
    </location>
</feature>
<evidence type="ECO:0000259" key="4">
    <source>
        <dbReference type="Pfam" id="PF20220"/>
    </source>
</evidence>
<dbReference type="EMBL" id="JAADJG010000752">
    <property type="protein sequence ID" value="KAF4437660.1"/>
    <property type="molecule type" value="Genomic_DNA"/>
</dbReference>
<reference evidence="5" key="1">
    <citation type="submission" date="2020-01" db="EMBL/GenBank/DDBJ databases">
        <title>Identification and distribution of gene clusters putatively required for synthesis of sphingolipid metabolism inhibitors in phylogenetically diverse species of the filamentous fungus Fusarium.</title>
        <authorList>
            <person name="Kim H.-S."/>
            <person name="Busman M."/>
            <person name="Brown D.W."/>
            <person name="Divon H."/>
            <person name="Uhlig S."/>
            <person name="Proctor R.H."/>
        </authorList>
    </citation>
    <scope>NUCLEOTIDE SEQUENCE</scope>
    <source>
        <strain evidence="5">NRRL 53441</strain>
    </source>
</reference>
<comment type="caution">
    <text evidence="5">The sequence shown here is derived from an EMBL/GenBank/DDBJ whole genome shotgun (WGS) entry which is preliminary data.</text>
</comment>
<dbReference type="Pfam" id="PF18276">
    <property type="entry name" value="TcA_TcB_BD"/>
    <property type="match status" value="1"/>
</dbReference>
<evidence type="ECO:0000259" key="3">
    <source>
        <dbReference type="Pfam" id="PF18413"/>
    </source>
</evidence>
<dbReference type="InterPro" id="IPR046839">
    <property type="entry name" value="ABC_toxin_N"/>
</dbReference>
<dbReference type="InterPro" id="IPR041079">
    <property type="entry name" value="Neuraminidase-like"/>
</dbReference>
<feature type="domain" description="Tc toxin complex TcA C-terminal TcB-binding" evidence="2">
    <location>
        <begin position="2319"/>
        <end position="2607"/>
    </location>
</feature>
<protein>
    <submittedName>
        <fullName evidence="5">Putative PA14 domain protein</fullName>
    </submittedName>
</protein>
<evidence type="ECO:0000256" key="1">
    <source>
        <dbReference type="SAM" id="MobiDB-lite"/>
    </source>
</evidence>
<dbReference type="InterPro" id="IPR040840">
    <property type="entry name" value="TcA_TcB_BD"/>
</dbReference>
<dbReference type="Pfam" id="PF20220">
    <property type="entry name" value="ABC_toxin_N"/>
    <property type="match status" value="1"/>
</dbReference>
<accession>A0A8H4JSR6</accession>
<feature type="domain" description="ABC toxin N-terminal" evidence="4">
    <location>
        <begin position="1243"/>
        <end position="1368"/>
    </location>
</feature>
<sequence length="2762" mass="306523">MSQQEFPLMEQKVSPQDEDILSSVLQAILPEGDIQKSALATLREFHSFKSAVQSAVPVVEQDVADRLELAATLFEITDGNGQLVLQIAKEDRVSTLQQFTTRYYTTPEDKDILSLTEDQRSLLKARLHELEPTGAIYNLVARGVIVAKDCTQAEVKRIFDIALSKGFNYRKDNVKSLVAHVHDTRESGPEFTKVIDFIKNIQRLQALVDDPEDIARLLNSALSLKSAQQVAEVPLPAFTEEMKRMGLAEAKIRPIHSRASIIATRNEMAWAAILKSRTENAVAAVRADPPPSDGASKDKQGGKTGDKASSLQDNRANAINYGNIFNEIDAAQCDDCCSILSPSAYFVDLLHRLETVKVNCTLKPPPKIIKIKTMYDQIVARRPDLIGLKLSCANTNTPIKYIDLINEVLESFIALTIDRKSEAVKIKTYDEVTSGSCAGSKMASAVPQNVNMDAYKSIAKKMVAPMHTFPYNHAIDTVRCLLVSKGQSRAELLETMRPYMPSRQGSLYTLNAPVGSTCARAIAAEYLNLHAANSMLKLTQSKYQELAGLRTTADYWGFETDNEMLDISSGKGLSNIAQQLLSRSGLSLVELIAILKTNFMGGRLIITPKDGMNKHSDQLKDMILRSSALVDAKGALNVDLCHDLQAFIRLQRLTGIPTEILDATMSCLARNGAPQSGGIAGSMIEGLASVKKLAKLVKRDIDVILPLWGDISTNSDNSLYHQLFLKQLLSISTSPFRQDEDGRYLAPENSPSLLDQCSVLSSAFGIDTNDLDLIVGLANIKMNDKLSLQNISSCYRISLVCRILEIEPENYAKFCAALPRDVNLYESPQTTLSVISMWTTLKSAGWTSTELLELFSPSADDTTPRYHATAIKVVQSLVKKTFLNGPSAGHDSTKLSDENAAYDIIKATFPELSSDMFIQALADAPIVKSSKWPANITNIFKVVPTMSASEAVVSDYFSAPTSGAYTFHIVRSSKEPPFLHVDDKPVSLQPSHNGKVWSSDEVQLSENQLCKLEASISKKELAWTGPDGSLKPFPESAIPGEAVLLIERAYESLLKISQLAKRYELAIGEIKDLLSTSGSAILPSFDINQLALSDALKLQQYKDIRKSTAKGHPGPLDFLRWARTKGRAGSVSDQTSVSLGWTASKVKAIFDSKHPKETEEKLAEIYSNIDQLAALREIVDFVGKPGLGNTSVDQLFALARPHTLDTTLETVFEDAVSFRDASIPTSASGATDSSNSALSVPFDTLREHRRTVLVNYLLNQDFFINKQFVDEDNLFEFFWIDVKMGATLETSRIKKAISSIHLFVQRSLMGMEPGYAIDPTYVPTFQKEWVTLSKYGLWEANRRVFLFPENWVDPTPRDNKTELFKEFESAISRKDISLASISEAIRNYIYGVNTVANLDVQAYLWERGASNGGNFHFFARTRTSPYQLCYRQLQVIDFGEKFPRWQPWEKVDLSIQPFEADSTGKTVDNPGSYLIPVIIRGRLYLFVPQLERKVSPNTTPIVNVDELAKKAPSQLTNSEQHWDIKMAWSEYRNGKWSPAVSSPAFLRVDKSNTGGTLPEASQFHFRVRSRGLSTTSGTNEFSDATFGEGIKGVLIVDVDAWTGEVSEASSSYTSYPVGRFEMNEMHFRATTTPGTTSPMTLPTSFSKLSYTVKSTAVVPTYTVTSPSGHDSALFVNAGKGDASKVCWTVAFDDSQFPRPTALVMDVQSTSGGNITYFARPADSLKDDTKSEESKGAAFFDRFNYPVSPQLVDVASAGSDLEAVYKTVNGLLRGTEGEEVNQSEAEIFASTFGLYLDRIYHEEITSYSMYTWELGVHIVSLLMETLQATQQYDLALDIARLTFDPSVHGTETNRCWKFAPFKDTTRIGVTPIKVLLQTLESGESTKKTMTDVAIYNWRQRPFDPHAIARGRPVTYMKRIIMKYIEILIDAGDVYFRQNTLESIPLALQRYIEASHLFGPRAQKVPKLGTRTTKSYIGLKRALNSFSNASLDMELEFPFSVIAGAGSSQSSGLVGILNTTYFCVPQNPKLLELIDLIDDRLFKIRNGRDINGNEQKLALFEPPMDPGALVAAAARGGLSASLLMADADSPMPNYRFQYLLQRALELCNEIKSIESNFLSAKEKKDAEAFSALKSQQDIALQTALAEAKTLQKDEAVISLAAQQEIRNSHVGRLRFYLALTGEKKKIPGHDEEWVDIEQNFGAITKGSLRMNTFEKEEMKKSDSAAEKSLYASTLEGAGSILRLLPQATIHTSPFGVGPAMKIDSYNIADSLKGASTVVQLLAQVAGNEASQAGRKAQMTRQLQERRFQANQAGRDIKSTDKQIAAAQTRIKITEAEIKQQALTIKQVTEADQWLRSKYTNEQLYAWMENSIRSTAYETYKLAAQFAKQVEKTYLFDNVSLASSRYLRPEGYWDNGRGGIGAAQALYLDLKKMEAAYIQNSAHQFEIVKSISLRQINPMALLDLRDEGICTFSVPEILFDMDFPGHYMRRIKAVSITVPCIFGAHTSLNCTLTMLSHKYRVSPRAAVGEYSEKPTSDDRFRNNPIPVKSVAISSGMQDAGLFELNFKDERYLPFEGAGVISEWKMELPTVMRQFDYNSITDVVLNVRYTSRAEPTLKPAAEDAVKKLLEASQNGQNFFAYFDIVDDFSNEWYSSVVRSGGSGKILMKDMTSRMPFWARDKRRKIVAHKIYVVTDAALQELTITPSEGTSETITSQGKFHAESDLFLVRADSVNLTVSDWTLSFSQELAQAAKKFYMVIEYSLGKA</sequence>
<organism evidence="5 6">
    <name type="scientific">Fusarium austroafricanum</name>
    <dbReference type="NCBI Taxonomy" id="2364996"/>
    <lineage>
        <taxon>Eukaryota</taxon>
        <taxon>Fungi</taxon>
        <taxon>Dikarya</taxon>
        <taxon>Ascomycota</taxon>
        <taxon>Pezizomycotina</taxon>
        <taxon>Sordariomycetes</taxon>
        <taxon>Hypocreomycetidae</taxon>
        <taxon>Hypocreales</taxon>
        <taxon>Nectriaceae</taxon>
        <taxon>Fusarium</taxon>
        <taxon>Fusarium concolor species complex</taxon>
    </lineage>
</organism>
<dbReference type="Pfam" id="PF18413">
    <property type="entry name" value="Neuraminidase"/>
    <property type="match status" value="1"/>
</dbReference>
<dbReference type="Proteomes" id="UP000605986">
    <property type="component" value="Unassembled WGS sequence"/>
</dbReference>
<evidence type="ECO:0000313" key="6">
    <source>
        <dbReference type="Proteomes" id="UP000605986"/>
    </source>
</evidence>
<feature type="region of interest" description="Disordered" evidence="1">
    <location>
        <begin position="282"/>
        <end position="311"/>
    </location>
</feature>
<name>A0A8H4JSR6_9HYPO</name>